<organism evidence="3 4">
    <name type="scientific">Hydrogenophaga defluvii</name>
    <dbReference type="NCBI Taxonomy" id="249410"/>
    <lineage>
        <taxon>Bacteria</taxon>
        <taxon>Pseudomonadati</taxon>
        <taxon>Pseudomonadota</taxon>
        <taxon>Betaproteobacteria</taxon>
        <taxon>Burkholderiales</taxon>
        <taxon>Comamonadaceae</taxon>
        <taxon>Hydrogenophaga</taxon>
    </lineage>
</organism>
<dbReference type="Gene3D" id="3.90.320.10">
    <property type="match status" value="1"/>
</dbReference>
<keyword evidence="1" id="KW-1133">Transmembrane helix</keyword>
<evidence type="ECO:0000259" key="2">
    <source>
        <dbReference type="Pfam" id="PF12705"/>
    </source>
</evidence>
<evidence type="ECO:0000313" key="3">
    <source>
        <dbReference type="EMBL" id="MFC7462299.1"/>
    </source>
</evidence>
<protein>
    <submittedName>
        <fullName evidence="3">PD-(D/E)XK nuclease family protein</fullName>
    </submittedName>
</protein>
<dbReference type="Pfam" id="PF12705">
    <property type="entry name" value="PDDEXK_1"/>
    <property type="match status" value="1"/>
</dbReference>
<reference evidence="4" key="1">
    <citation type="journal article" date="2019" name="Int. J. Syst. Evol. Microbiol.">
        <title>The Global Catalogue of Microorganisms (GCM) 10K type strain sequencing project: providing services to taxonomists for standard genome sequencing and annotation.</title>
        <authorList>
            <consortium name="The Broad Institute Genomics Platform"/>
            <consortium name="The Broad Institute Genome Sequencing Center for Infectious Disease"/>
            <person name="Wu L."/>
            <person name="Ma J."/>
        </authorList>
    </citation>
    <scope>NUCLEOTIDE SEQUENCE [LARGE SCALE GENOMIC DNA]</scope>
    <source>
        <strain evidence="4">CCUG 53903</strain>
    </source>
</reference>
<dbReference type="InterPro" id="IPR011604">
    <property type="entry name" value="PDDEXK-like_dom_sf"/>
</dbReference>
<dbReference type="EMBL" id="JBHTBZ010000062">
    <property type="protein sequence ID" value="MFC7462299.1"/>
    <property type="molecule type" value="Genomic_DNA"/>
</dbReference>
<comment type="caution">
    <text evidence="3">The sequence shown here is derived from an EMBL/GenBank/DDBJ whole genome shotgun (WGS) entry which is preliminary data.</text>
</comment>
<feature type="domain" description="PD-(D/E)XK endonuclease-like" evidence="2">
    <location>
        <begin position="21"/>
        <end position="169"/>
    </location>
</feature>
<accession>A0ABW2SFS5</accession>
<keyword evidence="4" id="KW-1185">Reference proteome</keyword>
<name>A0ABW2SFS5_9BURK</name>
<dbReference type="InterPro" id="IPR038726">
    <property type="entry name" value="PDDEXK_AddAB-type"/>
</dbReference>
<keyword evidence="1" id="KW-0472">Membrane</keyword>
<gene>
    <name evidence="3" type="ORF">ACFQU0_17875</name>
</gene>
<proteinExistence type="predicted"/>
<sequence>MSFLTNLVMVSALAALAFWLYRFWQGLVPKWLPAELEGAKLVQVEHDLYAKSPFKVAGRPDRVYRTRDGLHVPVEYKNRDRFAVYETDIAQLSLQSWLLRQNGHRTAAFGFAVVNDRNTGEHKALRVDLKDDVFCERLIARYLDVIQRRVQARKSRGRKCNTCGHRTPCES</sequence>
<keyword evidence="1" id="KW-0812">Transmembrane</keyword>
<dbReference type="Proteomes" id="UP001596457">
    <property type="component" value="Unassembled WGS sequence"/>
</dbReference>
<feature type="transmembrane region" description="Helical" evidence="1">
    <location>
        <begin position="6"/>
        <end position="24"/>
    </location>
</feature>
<evidence type="ECO:0000313" key="4">
    <source>
        <dbReference type="Proteomes" id="UP001596457"/>
    </source>
</evidence>
<evidence type="ECO:0000256" key="1">
    <source>
        <dbReference type="SAM" id="Phobius"/>
    </source>
</evidence>